<evidence type="ECO:0000313" key="3">
    <source>
        <dbReference type="Proteomes" id="UP000765509"/>
    </source>
</evidence>
<feature type="region of interest" description="Disordered" evidence="1">
    <location>
        <begin position="190"/>
        <end position="243"/>
    </location>
</feature>
<keyword evidence="3" id="KW-1185">Reference proteome</keyword>
<accession>A0A9Q3GI65</accession>
<dbReference type="AlphaFoldDB" id="A0A9Q3GI65"/>
<feature type="compositionally biased region" description="Polar residues" evidence="1">
    <location>
        <begin position="20"/>
        <end position="32"/>
    </location>
</feature>
<protein>
    <submittedName>
        <fullName evidence="2">Uncharacterized protein</fullName>
    </submittedName>
</protein>
<feature type="compositionally biased region" description="Polar residues" evidence="1">
    <location>
        <begin position="234"/>
        <end position="243"/>
    </location>
</feature>
<dbReference type="Proteomes" id="UP000765509">
    <property type="component" value="Unassembled WGS sequence"/>
</dbReference>
<proteinExistence type="predicted"/>
<feature type="region of interest" description="Disordered" evidence="1">
    <location>
        <begin position="1"/>
        <end position="37"/>
    </location>
</feature>
<evidence type="ECO:0000313" key="2">
    <source>
        <dbReference type="EMBL" id="MBW0468353.1"/>
    </source>
</evidence>
<organism evidence="2 3">
    <name type="scientific">Austropuccinia psidii MF-1</name>
    <dbReference type="NCBI Taxonomy" id="1389203"/>
    <lineage>
        <taxon>Eukaryota</taxon>
        <taxon>Fungi</taxon>
        <taxon>Dikarya</taxon>
        <taxon>Basidiomycota</taxon>
        <taxon>Pucciniomycotina</taxon>
        <taxon>Pucciniomycetes</taxon>
        <taxon>Pucciniales</taxon>
        <taxon>Sphaerophragmiaceae</taxon>
        <taxon>Austropuccinia</taxon>
    </lineage>
</organism>
<sequence length="243" mass="26633">MSSCSPCKSHSGSVHDSDVESSTEYVQIQSPMSPKIPLPTPIASSMNVSGLNIDVGNATSQNSSTWSIPNISVTQILPNPTNTQVHVSEGHEAHQKSHQRIIHNPNFHGTSSLIQVHMGDKKWVDGGQQKIPLKNVTWSGLSVGNPGFTLHQNMVPKGKTVRCQEQIEDCDELYASSPLVHKEKVTGCNHPYASKPIRGHASSSREKIVDHEDENMSPTQGETNDEPRRENFMTHEQGTQSNS</sequence>
<reference evidence="2" key="1">
    <citation type="submission" date="2021-03" db="EMBL/GenBank/DDBJ databases">
        <title>Draft genome sequence of rust myrtle Austropuccinia psidii MF-1, a brazilian biotype.</title>
        <authorList>
            <person name="Quecine M.C."/>
            <person name="Pachon D.M.R."/>
            <person name="Bonatelli M.L."/>
            <person name="Correr F.H."/>
            <person name="Franceschini L.M."/>
            <person name="Leite T.F."/>
            <person name="Margarido G.R.A."/>
            <person name="Almeida C.A."/>
            <person name="Ferrarezi J.A."/>
            <person name="Labate C.A."/>
        </authorList>
    </citation>
    <scope>NUCLEOTIDE SEQUENCE</scope>
    <source>
        <strain evidence="2">MF-1</strain>
    </source>
</reference>
<dbReference type="EMBL" id="AVOT02001842">
    <property type="protein sequence ID" value="MBW0468353.1"/>
    <property type="molecule type" value="Genomic_DNA"/>
</dbReference>
<comment type="caution">
    <text evidence="2">The sequence shown here is derived from an EMBL/GenBank/DDBJ whole genome shotgun (WGS) entry which is preliminary data.</text>
</comment>
<gene>
    <name evidence="2" type="ORF">O181_008068</name>
</gene>
<feature type="compositionally biased region" description="Low complexity" evidence="1">
    <location>
        <begin position="1"/>
        <end position="12"/>
    </location>
</feature>
<evidence type="ECO:0000256" key="1">
    <source>
        <dbReference type="SAM" id="MobiDB-lite"/>
    </source>
</evidence>
<name>A0A9Q3GI65_9BASI</name>